<feature type="transmembrane region" description="Helical" evidence="2">
    <location>
        <begin position="161"/>
        <end position="178"/>
    </location>
</feature>
<evidence type="ECO:0000256" key="1">
    <source>
        <dbReference type="SAM" id="MobiDB-lite"/>
    </source>
</evidence>
<dbReference type="EMBL" id="JABEZU010000001">
    <property type="protein sequence ID" value="NOV95780.1"/>
    <property type="molecule type" value="Genomic_DNA"/>
</dbReference>
<feature type="compositionally biased region" description="Low complexity" evidence="1">
    <location>
        <begin position="1"/>
        <end position="18"/>
    </location>
</feature>
<evidence type="ECO:0008006" key="5">
    <source>
        <dbReference type="Google" id="ProtNLM"/>
    </source>
</evidence>
<keyword evidence="2" id="KW-1133">Transmembrane helix</keyword>
<comment type="caution">
    <text evidence="3">The sequence shown here is derived from an EMBL/GenBank/DDBJ whole genome shotgun (WGS) entry which is preliminary data.</text>
</comment>
<protein>
    <recommendedName>
        <fullName evidence="5">DUF4386 family protein</fullName>
    </recommendedName>
</protein>
<keyword evidence="2" id="KW-0812">Transmembrane</keyword>
<accession>A0ABX2A1M8</accession>
<sequence>MHPSTPTTAPSTAATTSRRTARPSRRAWAWTGVAAGVLGIVSIQASMALSANWEAVAGDAEAVVTDLGGRTGTLLLFHTTTIVCALLLLVFAAGLRRRLDAQAPAGSLLPTVAAWGLVLTSVAGLLGSGLDTQFMFAVTEPSTMVVESGAFYSDWVATIPWLWVGAGLAGVSLGLAALRHGAAPRWIGVVGLALGGIALLAGVSPFQYLAGFVAPVWLLVTALGFALGDRR</sequence>
<feature type="transmembrane region" description="Helical" evidence="2">
    <location>
        <begin position="27"/>
        <end position="53"/>
    </location>
</feature>
<dbReference type="Proteomes" id="UP000757540">
    <property type="component" value="Unassembled WGS sequence"/>
</dbReference>
<feature type="transmembrane region" description="Helical" evidence="2">
    <location>
        <begin position="209"/>
        <end position="228"/>
    </location>
</feature>
<feature type="transmembrane region" description="Helical" evidence="2">
    <location>
        <begin position="185"/>
        <end position="203"/>
    </location>
</feature>
<keyword evidence="4" id="KW-1185">Reference proteome</keyword>
<dbReference type="RefSeq" id="WP_171782047.1">
    <property type="nucleotide sequence ID" value="NZ_BAAAML010000002.1"/>
</dbReference>
<feature type="region of interest" description="Disordered" evidence="1">
    <location>
        <begin position="1"/>
        <end position="24"/>
    </location>
</feature>
<keyword evidence="2" id="KW-0472">Membrane</keyword>
<name>A0ABX2A1M8_9MICO</name>
<feature type="transmembrane region" description="Helical" evidence="2">
    <location>
        <begin position="107"/>
        <end position="126"/>
    </location>
</feature>
<reference evidence="3 4" key="1">
    <citation type="submission" date="2020-05" db="EMBL/GenBank/DDBJ databases">
        <title>Genomic Encyclopedia of Type Strains, Phase III (KMG-III): the genomes of soil and plant-associated and newly described type strains.</title>
        <authorList>
            <person name="Whitman W."/>
        </authorList>
    </citation>
    <scope>NUCLEOTIDE SEQUENCE [LARGE SCALE GENOMIC DNA]</scope>
    <source>
        <strain evidence="3 4">KCTC 19046</strain>
    </source>
</reference>
<evidence type="ECO:0000313" key="3">
    <source>
        <dbReference type="EMBL" id="NOV95780.1"/>
    </source>
</evidence>
<evidence type="ECO:0000256" key="2">
    <source>
        <dbReference type="SAM" id="Phobius"/>
    </source>
</evidence>
<feature type="transmembrane region" description="Helical" evidence="2">
    <location>
        <begin position="73"/>
        <end position="95"/>
    </location>
</feature>
<evidence type="ECO:0000313" key="4">
    <source>
        <dbReference type="Proteomes" id="UP000757540"/>
    </source>
</evidence>
<organism evidence="3 4">
    <name type="scientific">Isoptericola halotolerans</name>
    <dbReference type="NCBI Taxonomy" id="300560"/>
    <lineage>
        <taxon>Bacteria</taxon>
        <taxon>Bacillati</taxon>
        <taxon>Actinomycetota</taxon>
        <taxon>Actinomycetes</taxon>
        <taxon>Micrococcales</taxon>
        <taxon>Promicromonosporaceae</taxon>
        <taxon>Isoptericola</taxon>
    </lineage>
</organism>
<proteinExistence type="predicted"/>
<gene>
    <name evidence="3" type="ORF">HDG69_000333</name>
</gene>